<dbReference type="EMBL" id="JACYFG010000006">
    <property type="protein sequence ID" value="MBD5778764.1"/>
    <property type="molecule type" value="Genomic_DNA"/>
</dbReference>
<comment type="caution">
    <text evidence="2">The sequence shown here is derived from an EMBL/GenBank/DDBJ whole genome shotgun (WGS) entry which is preliminary data.</text>
</comment>
<proteinExistence type="predicted"/>
<accession>A0A927F5H4</accession>
<keyword evidence="1" id="KW-0472">Membrane</keyword>
<protein>
    <submittedName>
        <fullName evidence="2">Paraquat-inducible protein A</fullName>
    </submittedName>
</protein>
<feature type="transmembrane region" description="Helical" evidence="1">
    <location>
        <begin position="55"/>
        <end position="76"/>
    </location>
</feature>
<dbReference type="InterPro" id="IPR007498">
    <property type="entry name" value="PqiA-like"/>
</dbReference>
<organism evidence="2 3">
    <name type="scientific">Pelagicoccus enzymogenes</name>
    <dbReference type="NCBI Taxonomy" id="2773457"/>
    <lineage>
        <taxon>Bacteria</taxon>
        <taxon>Pseudomonadati</taxon>
        <taxon>Verrucomicrobiota</taxon>
        <taxon>Opitutia</taxon>
        <taxon>Puniceicoccales</taxon>
        <taxon>Pelagicoccaceae</taxon>
        <taxon>Pelagicoccus</taxon>
    </lineage>
</organism>
<evidence type="ECO:0000313" key="3">
    <source>
        <dbReference type="Proteomes" id="UP000622317"/>
    </source>
</evidence>
<reference evidence="2" key="1">
    <citation type="submission" date="2020-09" db="EMBL/GenBank/DDBJ databases">
        <title>Pelagicoccus enzymogenes sp. nov. with an EPS production, isolated from marine sediment.</title>
        <authorList>
            <person name="Feng X."/>
        </authorList>
    </citation>
    <scope>NUCLEOTIDE SEQUENCE</scope>
    <source>
        <strain evidence="2">NFK12</strain>
    </source>
</reference>
<name>A0A927F5H4_9BACT</name>
<sequence>MLRPRPSSALPLSIGALICWAFALYFPLATVEKLGISVSNNLLSIGQTFREEGQWLLGLCVDVLTVAIPSLMFLLLPLTANGSAAKCESQAGTLLSFAKAWAMPEVFCLSILVAFIKLGDLAEAKLSPGFYFLLAAALLLTYLLQQIKLPQATHRKNARSSIAYLIAATLLLIPANVLPIMTVSTAHGSRSSTLISGVADLASHGLWGIAAIVFIASILVPFGKVGGLAWLLTLRPPNASGAFPAKWYRVIDFIGRWSMLDIFLIGALAGLVEFGSLATIAPGPAAPLFAAAVILTIIAVERFPNDSRP</sequence>
<dbReference type="Pfam" id="PF04403">
    <property type="entry name" value="PqiA"/>
    <property type="match status" value="2"/>
</dbReference>
<feature type="transmembrane region" description="Helical" evidence="1">
    <location>
        <begin position="278"/>
        <end position="300"/>
    </location>
</feature>
<feature type="transmembrane region" description="Helical" evidence="1">
    <location>
        <begin position="97"/>
        <end position="116"/>
    </location>
</feature>
<feature type="transmembrane region" description="Helical" evidence="1">
    <location>
        <begin position="128"/>
        <end position="144"/>
    </location>
</feature>
<feature type="transmembrane region" description="Helical" evidence="1">
    <location>
        <begin position="164"/>
        <end position="186"/>
    </location>
</feature>
<gene>
    <name evidence="2" type="ORF">IEN85_04625</name>
</gene>
<dbReference type="RefSeq" id="WP_191615894.1">
    <property type="nucleotide sequence ID" value="NZ_JACYFG010000006.1"/>
</dbReference>
<feature type="transmembrane region" description="Helical" evidence="1">
    <location>
        <begin position="206"/>
        <end position="232"/>
    </location>
</feature>
<evidence type="ECO:0000313" key="2">
    <source>
        <dbReference type="EMBL" id="MBD5778764.1"/>
    </source>
</evidence>
<feature type="transmembrane region" description="Helical" evidence="1">
    <location>
        <begin position="253"/>
        <end position="272"/>
    </location>
</feature>
<keyword evidence="3" id="KW-1185">Reference proteome</keyword>
<dbReference type="Proteomes" id="UP000622317">
    <property type="component" value="Unassembled WGS sequence"/>
</dbReference>
<dbReference type="AlphaFoldDB" id="A0A927F5H4"/>
<keyword evidence="1" id="KW-1133">Transmembrane helix</keyword>
<evidence type="ECO:0000256" key="1">
    <source>
        <dbReference type="SAM" id="Phobius"/>
    </source>
</evidence>
<keyword evidence="1" id="KW-0812">Transmembrane</keyword>